<keyword evidence="19 22" id="KW-0539">Nucleus</keyword>
<comment type="function">
    <text evidence="22">Key enzyme involved in DNA replication and DNA repair. Involved in Okazaki fragments processing by cleaving long flaps that escape FEN1: flaps that are longer than 27 nucleotides are coated by replication protein A complex (RPA), leading to recruit DNA2 which cleaves the flap until it is too short to bind RPA and becomes a substrate for FEN1. Also involved in 5'-end resection of DNA during double-strand break (DSB) repair by mediating the cleavage of 5'-ssDNA.</text>
</comment>
<evidence type="ECO:0000256" key="18">
    <source>
        <dbReference type="ARBA" id="ARBA00023204"/>
    </source>
</evidence>
<keyword evidence="14 22" id="KW-0408">Iron</keyword>
<evidence type="ECO:0000256" key="5">
    <source>
        <dbReference type="ARBA" id="ARBA00022705"/>
    </source>
</evidence>
<feature type="compositionally biased region" description="Basic residues" evidence="23">
    <location>
        <begin position="149"/>
        <end position="159"/>
    </location>
</feature>
<dbReference type="Pfam" id="PF13087">
    <property type="entry name" value="AAA_12"/>
    <property type="match status" value="1"/>
</dbReference>
<dbReference type="EC" id="3.6.4.12" evidence="22"/>
<feature type="region of interest" description="Disordered" evidence="23">
    <location>
        <begin position="1"/>
        <end position="175"/>
    </location>
</feature>
<gene>
    <name evidence="29" type="ORF">PPNO1_LOCUS9439</name>
</gene>
<dbReference type="Gene3D" id="3.40.50.300">
    <property type="entry name" value="P-loop containing nucleotide triphosphate hydrolases"/>
    <property type="match status" value="2"/>
</dbReference>
<feature type="compositionally biased region" description="Low complexity" evidence="23">
    <location>
        <begin position="282"/>
        <end position="294"/>
    </location>
</feature>
<keyword evidence="15 22" id="KW-0411">Iron-sulfur</keyword>
<dbReference type="Proteomes" id="UP000838763">
    <property type="component" value="Unassembled WGS sequence"/>
</dbReference>
<dbReference type="InterPro" id="IPR011604">
    <property type="entry name" value="PDDEXK-like_dom_sf"/>
</dbReference>
<evidence type="ECO:0000256" key="1">
    <source>
        <dbReference type="ARBA" id="ARBA00001966"/>
    </source>
</evidence>
<sequence>MPPPPPHPAVGNAKRSPWQRSYSTPVPNRLERTPSTISEATRKKLEKLKFRHKSDSPAAAAAAAPTPHDSDKENSKPNTNHARPCENETNVTGKPTSTPVNTTEDAAKPPQSREPAPDDDLHRSPDDKVMWAAALQDDRELYMPLGGVVRRRKGRKRARSSSPTSSPITKVNSPAVNIKKLAQALRSPHPDPTLELWDRYTFKGGIRDGSPQERGGGDLADFLVASSPRPPAEGVGMTPQRESALRRAVASSRLHFNKRRKVEADGSPTYMTGGGGGPSKYSLVTSLLDSVTSSMQEAPQNQDQSPLHLREGQANPTRHDSPSPQPKQLSASAGGHTQLPTADNDYDDDDFDDDMLMEIDASIESAGISASHTTPKQAARAPSRSPRKSPRKQTNPPKTPAAANILDDQEDGNDDDDDYGLDDIDDDVFVLAEQAVVKEPVPVVEVDLVSQWGHAPAPEKSVVVEEDLLDDDLGDDDDWNAVELAATQAAASQAVFQDIPKLSNAVGSIPRAQKSRTIQRYLVTSVIESDYVDKHGRELPEKMLLLEVESTEFDRTGRCVIDDDQNILILDPDQLISATVVADSFGCMRRAVLQERVKATSDPTPPLVYGTLLHELFQEALTAGRWDEKFLTDAIAAITEKHVQDLYTIKVDLPAARQHLQSKMGELMNWARTFVAPFPRLLDVEEHVWSPMYGLKGNIDATVEVTLRDGHQIQTLTVPFEVKTGKHVSANHAAQTALYNLLLSDRYDINIASGLLYYMESSVTMRVPTIRREILHMIMQRNRLASYIRKREINLPPMAKKQNLCGRCYAQTSCFIYHKLADEGDGETSGMGTKFNEVVKHLTPAHRDFFVKWENLLTAEEKESRRLKRELWTMLSTAREKVGRCFSDVIIDKVLEQTDHSKINKFQYSFTKGSPTPDFSFLESQIAVGEPVVVSDEQGHFALALGYVTSVRKNRITLAVDRRLHNSRIRQPGFDEVDNQVFTGIMDVNAQAGQDSSSTANSPPSIRYRIDKDEFSNGMVVVRNNIVQIMADGVFGSQQIRRLVVDLEKPQFKTTPTQKVMSAQDYALVLGMPGTGKTTTIAHIIRALTAQGKSVLLTSYTHTAVDNILLKLKTDKINILRLGAPVKVHPEVQEFVTLAGNPMTSFEQIHEAWHGTPIVATTCLGISHPIFNERTFDYCIVDEASQITLPVCLGPIQQGSARGGLDISLFKLLSDTHPDSVVNLEHQYRMNEDIMTLSNTLIYDGRLRCGTEELRTKSLEVTNMAALGRLHYNATDLAAPSMAPTSVCTGGPLCWLRQALEPEARVAFLNTDTIAPRICEEAKGNRIVNPSEAQIVTQLVESLIAVGVPTSEIGVMTHYRSQLSLLKHALRHTSVEMHTADRFQGRDKEVIVLSLVRCNENSNIGDLLKDWRRINVAFTRAKTKLLVVGSKATLGGAGKEMVARFVHLMEERSWILDLPADALGSHHFDENLTQSLTQWKTPRKAGAGLSPGKRRSPPVRPRPPTATDTGPERGCLARWAQARRMQAYSNGQALKGGPER</sequence>
<dbReference type="GO" id="GO:0033567">
    <property type="term" value="P:DNA replication, Okazaki fragment processing"/>
    <property type="evidence" value="ECO:0007669"/>
    <property type="project" value="UniProtKB-UniRule"/>
</dbReference>
<keyword evidence="4 22" id="KW-0004">4Fe-4S</keyword>
<evidence type="ECO:0000313" key="29">
    <source>
        <dbReference type="EMBL" id="CAI4219897.1"/>
    </source>
</evidence>
<dbReference type="SUPFAM" id="SSF52540">
    <property type="entry name" value="P-loop containing nucleoside triphosphate hydrolases"/>
    <property type="match status" value="1"/>
</dbReference>
<feature type="compositionally biased region" description="Polar residues" evidence="23">
    <location>
        <begin position="295"/>
        <end position="305"/>
    </location>
</feature>
<feature type="domain" description="DNA replication factor Dna2 N-terminal" evidence="25">
    <location>
        <begin position="551"/>
        <end position="705"/>
    </location>
</feature>
<keyword evidence="6 22" id="KW-0540">Nuclease</keyword>
<dbReference type="EMBL" id="CALLCH030000021">
    <property type="protein sequence ID" value="CAI4219897.1"/>
    <property type="molecule type" value="Genomic_DNA"/>
</dbReference>
<feature type="compositionally biased region" description="Low complexity" evidence="23">
    <location>
        <begin position="375"/>
        <end position="384"/>
    </location>
</feature>
<dbReference type="PANTHER" id="PTHR10887">
    <property type="entry name" value="DNA2/NAM7 HELICASE FAMILY"/>
    <property type="match status" value="1"/>
</dbReference>
<dbReference type="GO" id="GO:0005739">
    <property type="term" value="C:mitochondrion"/>
    <property type="evidence" value="ECO:0007669"/>
    <property type="project" value="UniProtKB-SubCell"/>
</dbReference>
<dbReference type="InterPro" id="IPR047187">
    <property type="entry name" value="SF1_C_Upf1"/>
</dbReference>
<keyword evidence="12 22" id="KW-0347">Helicase</keyword>
<feature type="domain" description="DUF83" evidence="24">
    <location>
        <begin position="716"/>
        <end position="816"/>
    </location>
</feature>
<evidence type="ECO:0000256" key="19">
    <source>
        <dbReference type="ARBA" id="ARBA00023242"/>
    </source>
</evidence>
<keyword evidence="11 22" id="KW-0378">Hydrolase</keyword>
<feature type="domain" description="DNA2/NAM7 helicase helicase" evidence="26">
    <location>
        <begin position="1058"/>
        <end position="1135"/>
    </location>
</feature>
<dbReference type="InterPro" id="IPR045055">
    <property type="entry name" value="DNA2/NAM7-like"/>
</dbReference>
<dbReference type="GO" id="GO:0017116">
    <property type="term" value="F:single-stranded DNA helicase activity"/>
    <property type="evidence" value="ECO:0007669"/>
    <property type="project" value="UniProtKB-UniRule"/>
</dbReference>
<comment type="catalytic activity">
    <reaction evidence="21 22">
        <text>ATP + H2O = ADP + phosphate + H(+)</text>
        <dbReference type="Rhea" id="RHEA:13065"/>
        <dbReference type="ChEBI" id="CHEBI:15377"/>
        <dbReference type="ChEBI" id="CHEBI:15378"/>
        <dbReference type="ChEBI" id="CHEBI:30616"/>
        <dbReference type="ChEBI" id="CHEBI:43474"/>
        <dbReference type="ChEBI" id="CHEBI:456216"/>
        <dbReference type="EC" id="3.6.4.12"/>
    </reaction>
</comment>
<evidence type="ECO:0000256" key="14">
    <source>
        <dbReference type="ARBA" id="ARBA00023004"/>
    </source>
</evidence>
<evidence type="ECO:0000313" key="30">
    <source>
        <dbReference type="Proteomes" id="UP000838763"/>
    </source>
</evidence>
<keyword evidence="9" id="KW-0255">Endonuclease</keyword>
<keyword evidence="5 22" id="KW-0235">DNA replication</keyword>
<feature type="region of interest" description="Disordered" evidence="23">
    <location>
        <begin position="203"/>
        <end position="422"/>
    </location>
</feature>
<dbReference type="Gene3D" id="3.90.320.10">
    <property type="match status" value="1"/>
</dbReference>
<dbReference type="Pfam" id="PF13086">
    <property type="entry name" value="AAA_11"/>
    <property type="match status" value="2"/>
</dbReference>
<evidence type="ECO:0000256" key="21">
    <source>
        <dbReference type="ARBA" id="ARBA00047995"/>
    </source>
</evidence>
<keyword evidence="16 22" id="KW-0238">DNA-binding</keyword>
<keyword evidence="30" id="KW-1185">Reference proteome</keyword>
<protein>
    <recommendedName>
        <fullName evidence="22">DNA replication ATP-dependent helicase/nuclease</fullName>
        <ecNumber evidence="22">3.1.-.-</ecNumber>
        <ecNumber evidence="22">3.6.4.12</ecNumber>
    </recommendedName>
</protein>
<keyword evidence="17" id="KW-0496">Mitochondrion</keyword>
<keyword evidence="7 22" id="KW-0479">Metal-binding</keyword>
<name>A0A9P1MG06_9PEZI</name>
<dbReference type="EC" id="3.1.-.-" evidence="22"/>
<dbReference type="GO" id="GO:0017108">
    <property type="term" value="F:5'-flap endonuclease activity"/>
    <property type="evidence" value="ECO:0007669"/>
    <property type="project" value="UniProtKB-UniRule"/>
</dbReference>
<dbReference type="InterPro" id="IPR041679">
    <property type="entry name" value="DNA2/NAM7-like_C"/>
</dbReference>
<dbReference type="Pfam" id="PF21123">
    <property type="entry name" value="Dna2_Rift"/>
    <property type="match status" value="1"/>
</dbReference>
<evidence type="ECO:0000259" key="24">
    <source>
        <dbReference type="Pfam" id="PF01930"/>
    </source>
</evidence>
<evidence type="ECO:0000256" key="2">
    <source>
        <dbReference type="ARBA" id="ARBA00004173"/>
    </source>
</evidence>
<proteinExistence type="inferred from homology"/>
<accession>A0A9P1MG06</accession>
<evidence type="ECO:0000256" key="20">
    <source>
        <dbReference type="ARBA" id="ARBA00023268"/>
    </source>
</evidence>
<comment type="similarity">
    <text evidence="3 22">Belongs to the DNA2/NAM7 helicase family.</text>
</comment>
<dbReference type="PANTHER" id="PTHR10887:SF433">
    <property type="entry name" value="DNA REPLICATION ATP-DEPENDENT HELICASE_NUCLEASE DNA2"/>
    <property type="match status" value="1"/>
</dbReference>
<evidence type="ECO:0000256" key="4">
    <source>
        <dbReference type="ARBA" id="ARBA00022485"/>
    </source>
</evidence>
<dbReference type="GO" id="GO:0006281">
    <property type="term" value="P:DNA repair"/>
    <property type="evidence" value="ECO:0007669"/>
    <property type="project" value="UniProtKB-KW"/>
</dbReference>
<evidence type="ECO:0000256" key="15">
    <source>
        <dbReference type="ARBA" id="ARBA00023014"/>
    </source>
</evidence>
<feature type="compositionally biased region" description="Acidic residues" evidence="23">
    <location>
        <begin position="344"/>
        <end position="357"/>
    </location>
</feature>
<evidence type="ECO:0000259" key="25">
    <source>
        <dbReference type="Pfam" id="PF08696"/>
    </source>
</evidence>
<feature type="domain" description="DNA2 rift barrel" evidence="28">
    <location>
        <begin position="878"/>
        <end position="966"/>
    </location>
</feature>
<keyword evidence="18 22" id="KW-0234">DNA repair</keyword>
<reference evidence="29" key="1">
    <citation type="submission" date="2022-11" db="EMBL/GenBank/DDBJ databases">
        <authorList>
            <person name="Scott C."/>
            <person name="Bruce N."/>
        </authorList>
    </citation>
    <scope>NUCLEOTIDE SEQUENCE</scope>
</reference>
<dbReference type="FunFam" id="3.40.50.300:FF:000789">
    <property type="entry name" value="DNA replication ATP-dependent helicase/nuclease DNA2"/>
    <property type="match status" value="1"/>
</dbReference>
<dbReference type="InterPro" id="IPR041677">
    <property type="entry name" value="DNA2/NAM7_AAA_11"/>
</dbReference>
<keyword evidence="13 22" id="KW-0067">ATP-binding</keyword>
<evidence type="ECO:0000259" key="26">
    <source>
        <dbReference type="Pfam" id="PF13086"/>
    </source>
</evidence>
<feature type="compositionally biased region" description="Polar residues" evidence="23">
    <location>
        <begin position="163"/>
        <end position="175"/>
    </location>
</feature>
<evidence type="ECO:0000256" key="10">
    <source>
        <dbReference type="ARBA" id="ARBA00022763"/>
    </source>
</evidence>
<keyword evidence="22" id="KW-0158">Chromosome</keyword>
<evidence type="ECO:0000256" key="17">
    <source>
        <dbReference type="ARBA" id="ARBA00023128"/>
    </source>
</evidence>
<dbReference type="InterPro" id="IPR026851">
    <property type="entry name" value="Dna2/JHS1_DEXXQ-box"/>
</dbReference>
<dbReference type="FunFam" id="3.90.320.10:FF:000001">
    <property type="entry name" value="DNA replication helicase Dna2"/>
    <property type="match status" value="1"/>
</dbReference>
<dbReference type="GO" id="GO:0005694">
    <property type="term" value="C:chromosome"/>
    <property type="evidence" value="ECO:0007669"/>
    <property type="project" value="UniProtKB-SubCell"/>
</dbReference>
<evidence type="ECO:0000259" key="28">
    <source>
        <dbReference type="Pfam" id="PF21123"/>
    </source>
</evidence>
<evidence type="ECO:0000256" key="12">
    <source>
        <dbReference type="ARBA" id="ARBA00022806"/>
    </source>
</evidence>
<dbReference type="CDD" id="cd22318">
    <property type="entry name" value="DNA2_N-like"/>
    <property type="match status" value="1"/>
</dbReference>
<dbReference type="InterPro" id="IPR027417">
    <property type="entry name" value="P-loop_NTPase"/>
</dbReference>
<dbReference type="InterPro" id="IPR048459">
    <property type="entry name" value="DNA2_Rift"/>
</dbReference>
<evidence type="ECO:0000256" key="22">
    <source>
        <dbReference type="RuleBase" id="RU367041"/>
    </source>
</evidence>
<feature type="compositionally biased region" description="Basic and acidic residues" evidence="23">
    <location>
        <begin position="115"/>
        <end position="129"/>
    </location>
</feature>
<dbReference type="GO" id="GO:0051539">
    <property type="term" value="F:4 iron, 4 sulfur cluster binding"/>
    <property type="evidence" value="ECO:0007669"/>
    <property type="project" value="UniProtKB-UniRule"/>
</dbReference>
<dbReference type="CDD" id="cd18041">
    <property type="entry name" value="DEXXQc_DNA2"/>
    <property type="match status" value="1"/>
</dbReference>
<dbReference type="Pfam" id="PF08696">
    <property type="entry name" value="Dna2"/>
    <property type="match status" value="1"/>
</dbReference>
<keyword evidence="20 22" id="KW-0511">Multifunctional enzyme</keyword>
<evidence type="ECO:0000256" key="23">
    <source>
        <dbReference type="SAM" id="MobiDB-lite"/>
    </source>
</evidence>
<dbReference type="GO" id="GO:0005634">
    <property type="term" value="C:nucleus"/>
    <property type="evidence" value="ECO:0007669"/>
    <property type="project" value="UniProtKB-SubCell"/>
</dbReference>
<evidence type="ECO:0000259" key="27">
    <source>
        <dbReference type="Pfam" id="PF13087"/>
    </source>
</evidence>
<feature type="region of interest" description="Disordered" evidence="23">
    <location>
        <begin position="1474"/>
        <end position="1516"/>
    </location>
</feature>
<feature type="compositionally biased region" description="Polar residues" evidence="23">
    <location>
        <begin position="76"/>
        <end position="104"/>
    </location>
</feature>
<keyword evidence="8 22" id="KW-0547">Nucleotide-binding</keyword>
<organism evidence="29 30">
    <name type="scientific">Parascedosporium putredinis</name>
    <dbReference type="NCBI Taxonomy" id="1442378"/>
    <lineage>
        <taxon>Eukaryota</taxon>
        <taxon>Fungi</taxon>
        <taxon>Dikarya</taxon>
        <taxon>Ascomycota</taxon>
        <taxon>Pezizomycotina</taxon>
        <taxon>Sordariomycetes</taxon>
        <taxon>Hypocreomycetidae</taxon>
        <taxon>Microascales</taxon>
        <taxon>Microascaceae</taxon>
        <taxon>Parascedosporium</taxon>
    </lineage>
</organism>
<dbReference type="GO" id="GO:0046872">
    <property type="term" value="F:metal ion binding"/>
    <property type="evidence" value="ECO:0007669"/>
    <property type="project" value="UniProtKB-UniRule"/>
</dbReference>
<feature type="domain" description="DNA2/NAM7 helicase-like C-terminal" evidence="27">
    <location>
        <begin position="1205"/>
        <end position="1431"/>
    </location>
</feature>
<evidence type="ECO:0000256" key="8">
    <source>
        <dbReference type="ARBA" id="ARBA00022741"/>
    </source>
</evidence>
<dbReference type="GO" id="GO:0003677">
    <property type="term" value="F:DNA binding"/>
    <property type="evidence" value="ECO:0007669"/>
    <property type="project" value="UniProtKB-UniRule"/>
</dbReference>
<comment type="cofactor">
    <cofactor evidence="1">
        <name>[4Fe-4S] cluster</name>
        <dbReference type="ChEBI" id="CHEBI:49883"/>
    </cofactor>
</comment>
<feature type="compositionally biased region" description="Acidic residues" evidence="23">
    <location>
        <begin position="407"/>
        <end position="422"/>
    </location>
</feature>
<keyword evidence="10 22" id="KW-0227">DNA damage</keyword>
<feature type="domain" description="DNA2/NAM7 helicase helicase" evidence="26">
    <location>
        <begin position="1151"/>
        <end position="1202"/>
    </location>
</feature>
<dbReference type="GO" id="GO:0071932">
    <property type="term" value="P:replication fork reversal"/>
    <property type="evidence" value="ECO:0007669"/>
    <property type="project" value="TreeGrafter"/>
</dbReference>
<dbReference type="GO" id="GO:0005524">
    <property type="term" value="F:ATP binding"/>
    <property type="evidence" value="ECO:0007669"/>
    <property type="project" value="UniProtKB-UniRule"/>
</dbReference>
<dbReference type="CDD" id="cd18808">
    <property type="entry name" value="SF1_C_Upf1"/>
    <property type="match status" value="1"/>
</dbReference>
<evidence type="ECO:0000256" key="11">
    <source>
        <dbReference type="ARBA" id="ARBA00022801"/>
    </source>
</evidence>
<evidence type="ECO:0000256" key="13">
    <source>
        <dbReference type="ARBA" id="ARBA00022840"/>
    </source>
</evidence>
<evidence type="ECO:0000256" key="9">
    <source>
        <dbReference type="ARBA" id="ARBA00022759"/>
    </source>
</evidence>
<comment type="caution">
    <text evidence="29">The sequence shown here is derived from an EMBL/GenBank/DDBJ whole genome shotgun (WGS) entry which is preliminary data.</text>
</comment>
<evidence type="ECO:0000256" key="6">
    <source>
        <dbReference type="ARBA" id="ARBA00022722"/>
    </source>
</evidence>
<dbReference type="InterPro" id="IPR014808">
    <property type="entry name" value="DNA_replication_fac_Dna2_N"/>
</dbReference>
<dbReference type="InterPro" id="IPR022765">
    <property type="entry name" value="Dna2/Cas4_DUF83"/>
</dbReference>
<evidence type="ECO:0000256" key="7">
    <source>
        <dbReference type="ARBA" id="ARBA00022723"/>
    </source>
</evidence>
<comment type="subcellular location">
    <subcellularLocation>
        <location evidence="2">Mitochondrion</location>
    </subcellularLocation>
    <subcellularLocation>
        <location evidence="22">Nucleus</location>
    </subcellularLocation>
    <subcellularLocation>
        <location evidence="22">Chromosome</location>
    </subcellularLocation>
</comment>
<dbReference type="OrthoDB" id="6513042at2759"/>
<evidence type="ECO:0000256" key="16">
    <source>
        <dbReference type="ARBA" id="ARBA00023125"/>
    </source>
</evidence>
<evidence type="ECO:0000256" key="3">
    <source>
        <dbReference type="ARBA" id="ARBA00007913"/>
    </source>
</evidence>
<dbReference type="Pfam" id="PF01930">
    <property type="entry name" value="Cas_Cas4"/>
    <property type="match status" value="1"/>
</dbReference>